<dbReference type="Pfam" id="PF00005">
    <property type="entry name" value="ABC_tran"/>
    <property type="match status" value="1"/>
</dbReference>
<dbReference type="NCBIfam" id="TIGR01727">
    <property type="entry name" value="oligo_HPY"/>
    <property type="match status" value="1"/>
</dbReference>
<dbReference type="OrthoDB" id="37801at2"/>
<dbReference type="SMART" id="SM00382">
    <property type="entry name" value="AAA"/>
    <property type="match status" value="1"/>
</dbReference>
<keyword evidence="4" id="KW-0547">Nucleotide-binding</keyword>
<comment type="subcellular location">
    <subcellularLocation>
        <location evidence="1">Cell inner membrane</location>
        <topology evidence="1">Peripheral membrane protein</topology>
    </subcellularLocation>
</comment>
<keyword evidence="5 7" id="KW-0067">ATP-binding</keyword>
<evidence type="ECO:0000313" key="7">
    <source>
        <dbReference type="EMBL" id="RKQ70484.1"/>
    </source>
</evidence>
<dbReference type="EMBL" id="RBIG01000002">
    <property type="protein sequence ID" value="RKQ70484.1"/>
    <property type="molecule type" value="Genomic_DNA"/>
</dbReference>
<dbReference type="InterPro" id="IPR017871">
    <property type="entry name" value="ABC_transporter-like_CS"/>
</dbReference>
<evidence type="ECO:0000313" key="8">
    <source>
        <dbReference type="Proteomes" id="UP000277424"/>
    </source>
</evidence>
<dbReference type="InterPro" id="IPR013563">
    <property type="entry name" value="Oligopep_ABC_C"/>
</dbReference>
<keyword evidence="3" id="KW-0813">Transport</keyword>
<dbReference type="Pfam" id="PF08352">
    <property type="entry name" value="oligo_HPY"/>
    <property type="match status" value="1"/>
</dbReference>
<sequence length="373" mass="41051">MNEQSTPGARKAILKVERLVKHFPITKGIVMQSQVGAVKAVDDVSFHINEGETLAVVGESGCGKSTTGRLIMRLIEPTSGSIEFDGTDITTLKGREMRMIRRQIQIIFQDPYASLNPRMTVGDIIAEPLEVHGIAHGKEKREKVEALLKVVGLSPWHMVRYPHEFSGGQRQRIGVARALAVNPKLIVCDEPVSALDVSIQAQVVNLLQDLQTQFGLAYMFIAHDLAVVKHIADRVAVMYLGKIVELANKKTLYDTPRHPYTQALLSAIPVPDPSVKTERMLLEGDVPSPINPPSGCRFHTRCPHAKERCKVEDPAFQDIGGGHQVACHFWNEIEVPKAVSAIKAGNASDHYLPRLEAYRKATEKMKAGAAKAV</sequence>
<dbReference type="NCBIfam" id="NF008453">
    <property type="entry name" value="PRK11308.1"/>
    <property type="match status" value="1"/>
</dbReference>
<evidence type="ECO:0000256" key="1">
    <source>
        <dbReference type="ARBA" id="ARBA00004417"/>
    </source>
</evidence>
<feature type="domain" description="ABC transporter" evidence="6">
    <location>
        <begin position="14"/>
        <end position="265"/>
    </location>
</feature>
<evidence type="ECO:0000256" key="2">
    <source>
        <dbReference type="ARBA" id="ARBA00005417"/>
    </source>
</evidence>
<dbReference type="PROSITE" id="PS50893">
    <property type="entry name" value="ABC_TRANSPORTER_2"/>
    <property type="match status" value="1"/>
</dbReference>
<dbReference type="GO" id="GO:0015833">
    <property type="term" value="P:peptide transport"/>
    <property type="evidence" value="ECO:0007669"/>
    <property type="project" value="InterPro"/>
</dbReference>
<comment type="caution">
    <text evidence="7">The sequence shown here is derived from an EMBL/GenBank/DDBJ whole genome shotgun (WGS) entry which is preliminary data.</text>
</comment>
<evidence type="ECO:0000256" key="4">
    <source>
        <dbReference type="ARBA" id="ARBA00022741"/>
    </source>
</evidence>
<evidence type="ECO:0000259" key="6">
    <source>
        <dbReference type="PROSITE" id="PS50893"/>
    </source>
</evidence>
<dbReference type="RefSeq" id="WP_121220280.1">
    <property type="nucleotide sequence ID" value="NZ_RBIG01000002.1"/>
</dbReference>
<dbReference type="Proteomes" id="UP000277424">
    <property type="component" value="Unassembled WGS sequence"/>
</dbReference>
<dbReference type="PROSITE" id="PS00211">
    <property type="entry name" value="ABC_TRANSPORTER_1"/>
    <property type="match status" value="1"/>
</dbReference>
<dbReference type="CDD" id="cd03257">
    <property type="entry name" value="ABC_NikE_OppD_transporters"/>
    <property type="match status" value="1"/>
</dbReference>
<protein>
    <submittedName>
        <fullName evidence="7">Oligopeptide transport system ATP-binding protein</fullName>
    </submittedName>
</protein>
<dbReference type="GO" id="GO:0016887">
    <property type="term" value="F:ATP hydrolysis activity"/>
    <property type="evidence" value="ECO:0007669"/>
    <property type="project" value="InterPro"/>
</dbReference>
<evidence type="ECO:0000256" key="3">
    <source>
        <dbReference type="ARBA" id="ARBA00022448"/>
    </source>
</evidence>
<dbReference type="FunFam" id="3.40.50.300:FF:000016">
    <property type="entry name" value="Oligopeptide ABC transporter ATP-binding component"/>
    <property type="match status" value="1"/>
</dbReference>
<dbReference type="PANTHER" id="PTHR43776">
    <property type="entry name" value="TRANSPORT ATP-BINDING PROTEIN"/>
    <property type="match status" value="1"/>
</dbReference>
<dbReference type="InterPro" id="IPR050319">
    <property type="entry name" value="ABC_transp_ATP-bind"/>
</dbReference>
<accession>A0A420WHJ2</accession>
<dbReference type="AlphaFoldDB" id="A0A420WHJ2"/>
<organism evidence="7 8">
    <name type="scientific">Oceanibaculum indicum</name>
    <dbReference type="NCBI Taxonomy" id="526216"/>
    <lineage>
        <taxon>Bacteria</taxon>
        <taxon>Pseudomonadati</taxon>
        <taxon>Pseudomonadota</taxon>
        <taxon>Alphaproteobacteria</taxon>
        <taxon>Rhodospirillales</taxon>
        <taxon>Oceanibaculaceae</taxon>
        <taxon>Oceanibaculum</taxon>
    </lineage>
</organism>
<dbReference type="InterPro" id="IPR003439">
    <property type="entry name" value="ABC_transporter-like_ATP-bd"/>
</dbReference>
<gene>
    <name evidence="7" type="ORF">BCL74_2432</name>
</gene>
<dbReference type="SUPFAM" id="SSF52540">
    <property type="entry name" value="P-loop containing nucleoside triphosphate hydrolases"/>
    <property type="match status" value="1"/>
</dbReference>
<dbReference type="GO" id="GO:0005524">
    <property type="term" value="F:ATP binding"/>
    <property type="evidence" value="ECO:0007669"/>
    <property type="project" value="UniProtKB-KW"/>
</dbReference>
<comment type="similarity">
    <text evidence="2">Belongs to the ABC transporter superfamily.</text>
</comment>
<dbReference type="Gene3D" id="3.40.50.300">
    <property type="entry name" value="P-loop containing nucleotide triphosphate hydrolases"/>
    <property type="match status" value="1"/>
</dbReference>
<dbReference type="PANTHER" id="PTHR43776:SF7">
    <property type="entry name" value="D,D-DIPEPTIDE TRANSPORT ATP-BINDING PROTEIN DDPF-RELATED"/>
    <property type="match status" value="1"/>
</dbReference>
<name>A0A420WHJ2_9PROT</name>
<proteinExistence type="inferred from homology"/>
<reference evidence="7 8" key="1">
    <citation type="submission" date="2018-10" db="EMBL/GenBank/DDBJ databases">
        <title>Comparative analysis of microorganisms from saline springs in Andes Mountain Range, Colombia.</title>
        <authorList>
            <person name="Rubin E."/>
        </authorList>
    </citation>
    <scope>NUCLEOTIDE SEQUENCE [LARGE SCALE GENOMIC DNA]</scope>
    <source>
        <strain evidence="7 8">USBA 36</strain>
    </source>
</reference>
<dbReference type="InterPro" id="IPR003593">
    <property type="entry name" value="AAA+_ATPase"/>
</dbReference>
<dbReference type="GO" id="GO:0005886">
    <property type="term" value="C:plasma membrane"/>
    <property type="evidence" value="ECO:0007669"/>
    <property type="project" value="UniProtKB-SubCell"/>
</dbReference>
<dbReference type="InterPro" id="IPR027417">
    <property type="entry name" value="P-loop_NTPase"/>
</dbReference>
<dbReference type="GO" id="GO:0055085">
    <property type="term" value="P:transmembrane transport"/>
    <property type="evidence" value="ECO:0007669"/>
    <property type="project" value="UniProtKB-ARBA"/>
</dbReference>
<evidence type="ECO:0000256" key="5">
    <source>
        <dbReference type="ARBA" id="ARBA00022840"/>
    </source>
</evidence>